<comment type="caution">
    <text evidence="4">The sequence shown here is derived from an EMBL/GenBank/DDBJ whole genome shotgun (WGS) entry which is preliminary data.</text>
</comment>
<dbReference type="CDD" id="cd06464">
    <property type="entry name" value="ACD_sHsps-like"/>
    <property type="match status" value="1"/>
</dbReference>
<dbReference type="PATRIC" id="fig|55758.3.peg.227"/>
<dbReference type="AlphaFoldDB" id="A0A166F5I9"/>
<protein>
    <submittedName>
        <fullName evidence="4">Hsp20/alpha crystallin family protein</fullName>
    </submittedName>
</protein>
<dbReference type="InterPro" id="IPR002068">
    <property type="entry name" value="A-crystallin/Hsp20_dom"/>
</dbReference>
<sequence length="188" mass="21074">MEDENYSKKRTSDYINKDVIDKSSETVDRQLQKGKTLAGKVLDDVGKTVDGIFESVDSLKQKERSAKTSKKGSRSFGSRINNNIDIELIETEKLIYIKADFPSVEKENIEIEIGENAVELSGEFKSLTQELENDAKELINERKNGTLSRIINLPSKVEINESTASFTNGTLTLELTKAQANKIKINLE</sequence>
<dbReference type="Gene3D" id="2.60.40.790">
    <property type="match status" value="1"/>
</dbReference>
<organism evidence="4 5">
    <name type="scientific">Methanobrevibacter filiformis</name>
    <dbReference type="NCBI Taxonomy" id="55758"/>
    <lineage>
        <taxon>Archaea</taxon>
        <taxon>Methanobacteriati</taxon>
        <taxon>Methanobacteriota</taxon>
        <taxon>Methanomada group</taxon>
        <taxon>Methanobacteria</taxon>
        <taxon>Methanobacteriales</taxon>
        <taxon>Methanobacteriaceae</taxon>
        <taxon>Methanobrevibacter</taxon>
    </lineage>
</organism>
<evidence type="ECO:0000313" key="5">
    <source>
        <dbReference type="Proteomes" id="UP000077066"/>
    </source>
</evidence>
<dbReference type="STRING" id="55758.MBFIL_02050"/>
<proteinExistence type="inferred from homology"/>
<evidence type="ECO:0000259" key="3">
    <source>
        <dbReference type="PROSITE" id="PS01031"/>
    </source>
</evidence>
<evidence type="ECO:0000256" key="2">
    <source>
        <dbReference type="RuleBase" id="RU003616"/>
    </source>
</evidence>
<reference evidence="4 5" key="1">
    <citation type="submission" date="2016-04" db="EMBL/GenBank/DDBJ databases">
        <title>Genome sequence of Methanobrevibacter filiformis DSM 11501.</title>
        <authorList>
            <person name="Poehlein A."/>
            <person name="Seedorf H."/>
            <person name="Daniel R."/>
        </authorList>
    </citation>
    <scope>NUCLEOTIDE SEQUENCE [LARGE SCALE GENOMIC DNA]</scope>
    <source>
        <strain evidence="4 5">DSM 11501</strain>
    </source>
</reference>
<keyword evidence="5" id="KW-1185">Reference proteome</keyword>
<dbReference type="Proteomes" id="UP000077066">
    <property type="component" value="Unassembled WGS sequence"/>
</dbReference>
<evidence type="ECO:0000256" key="1">
    <source>
        <dbReference type="PROSITE-ProRule" id="PRU00285"/>
    </source>
</evidence>
<comment type="similarity">
    <text evidence="1 2">Belongs to the small heat shock protein (HSP20) family.</text>
</comment>
<dbReference type="RefSeq" id="WP_066970613.1">
    <property type="nucleotide sequence ID" value="NZ_LWMT01000026.1"/>
</dbReference>
<dbReference type="SUPFAM" id="SSF49764">
    <property type="entry name" value="HSP20-like chaperones"/>
    <property type="match status" value="1"/>
</dbReference>
<dbReference type="Pfam" id="PF00011">
    <property type="entry name" value="HSP20"/>
    <property type="match status" value="1"/>
</dbReference>
<gene>
    <name evidence="4" type="ORF">MBFIL_02050</name>
</gene>
<name>A0A166F5I9_9EURY</name>
<dbReference type="OrthoDB" id="198277at2157"/>
<dbReference type="InterPro" id="IPR008978">
    <property type="entry name" value="HSP20-like_chaperone"/>
</dbReference>
<feature type="domain" description="SHSP" evidence="3">
    <location>
        <begin position="77"/>
        <end position="188"/>
    </location>
</feature>
<dbReference type="PANTHER" id="PTHR11527">
    <property type="entry name" value="HEAT-SHOCK PROTEIN 20 FAMILY MEMBER"/>
    <property type="match status" value="1"/>
</dbReference>
<dbReference type="PROSITE" id="PS01031">
    <property type="entry name" value="SHSP"/>
    <property type="match status" value="1"/>
</dbReference>
<dbReference type="EMBL" id="LWMT01000026">
    <property type="protein sequence ID" value="KZX17336.1"/>
    <property type="molecule type" value="Genomic_DNA"/>
</dbReference>
<evidence type="ECO:0000313" key="4">
    <source>
        <dbReference type="EMBL" id="KZX17336.1"/>
    </source>
</evidence>
<accession>A0A166F5I9</accession>
<dbReference type="InterPro" id="IPR031107">
    <property type="entry name" value="Small_HSP"/>
</dbReference>